<reference evidence="2 3" key="1">
    <citation type="submission" date="2017-03" db="EMBL/GenBank/DDBJ databases">
        <title>WGS assembly of Porphyra umbilicalis.</title>
        <authorList>
            <person name="Brawley S.H."/>
            <person name="Blouin N.A."/>
            <person name="Ficko-Blean E."/>
            <person name="Wheeler G.L."/>
            <person name="Lohr M."/>
            <person name="Goodson H.V."/>
            <person name="Jenkins J.W."/>
            <person name="Blaby-Haas C.E."/>
            <person name="Helliwell K.E."/>
            <person name="Chan C."/>
            <person name="Marriage T."/>
            <person name="Bhattacharya D."/>
            <person name="Klein A.S."/>
            <person name="Badis Y."/>
            <person name="Brodie J."/>
            <person name="Cao Y."/>
            <person name="Collen J."/>
            <person name="Dittami S.M."/>
            <person name="Gachon C.M."/>
            <person name="Green B.R."/>
            <person name="Karpowicz S."/>
            <person name="Kim J.W."/>
            <person name="Kudahl U."/>
            <person name="Lin S."/>
            <person name="Michel G."/>
            <person name="Mittag M."/>
            <person name="Olson B.J."/>
            <person name="Pangilinan J."/>
            <person name="Peng Y."/>
            <person name="Qiu H."/>
            <person name="Shu S."/>
            <person name="Singer J.T."/>
            <person name="Smith A.G."/>
            <person name="Sprecher B.N."/>
            <person name="Wagner V."/>
            <person name="Wang W."/>
            <person name="Wang Z.-Y."/>
            <person name="Yan J."/>
            <person name="Yarish C."/>
            <person name="Zoeuner-Riek S."/>
            <person name="Zhuang Y."/>
            <person name="Zou Y."/>
            <person name="Lindquist E.A."/>
            <person name="Grimwood J."/>
            <person name="Barry K."/>
            <person name="Rokhsar D.S."/>
            <person name="Schmutz J."/>
            <person name="Stiller J.W."/>
            <person name="Grossman A.R."/>
            <person name="Prochnik S.E."/>
        </authorList>
    </citation>
    <scope>NUCLEOTIDE SEQUENCE [LARGE SCALE GENOMIC DNA]</scope>
    <source>
        <strain evidence="2">4086291</strain>
    </source>
</reference>
<evidence type="ECO:0000313" key="3">
    <source>
        <dbReference type="Proteomes" id="UP000218209"/>
    </source>
</evidence>
<keyword evidence="3" id="KW-1185">Reference proteome</keyword>
<feature type="signal peptide" evidence="1">
    <location>
        <begin position="1"/>
        <end position="29"/>
    </location>
</feature>
<accession>A0A1X6P9P5</accession>
<proteinExistence type="predicted"/>
<sequence length="462" mass="47173">MGSAVRAARRPAAAVLALTAAVAAAAVTAATVPPDGAVAARGARRECALRCGCTASSCDLDPTTCAPTTCTEDCRMGLGTCVLAPSPTGTPTPPPSCPPYQVCGDDRPPCGVGRRCERSSCTSSSCAVDPKTCALTVCTADCLRDAGVCVNDPTPTPSCPPYQVCGDDRPPCGVGRRCERSACTSSSCAVDPKTCALTVCTADCLRDAGVCVNDPPPSPSCPPYQVCGDDRPPCGVGRRCERSSCTSSVCLLDPKTCAPTACTADCLPDAGFCVNDPTPSPSCAPYQVCGDDRPPCGVGSRCERSSCTSSVCLLDPKTCAPTACTADCLSDAGFCVNDPAPTPSFPPYQVCGDGRPPCGVGRRCERSSCTSSVCSVDPDTCAPTVCTADCLSDAGFCVNDPAPTPSCPPYQVCGKGTGPCGAGRKCRLEECTASSCELDPKTCERTVCTNDCQRRRGYCVKA</sequence>
<keyword evidence="1" id="KW-0732">Signal</keyword>
<evidence type="ECO:0000313" key="2">
    <source>
        <dbReference type="EMBL" id="OSX77490.1"/>
    </source>
</evidence>
<gene>
    <name evidence="2" type="ORF">BU14_0147s0015</name>
</gene>
<dbReference type="AlphaFoldDB" id="A0A1X6P9P5"/>
<organism evidence="2 3">
    <name type="scientific">Porphyra umbilicalis</name>
    <name type="common">Purple laver</name>
    <name type="synonym">Red alga</name>
    <dbReference type="NCBI Taxonomy" id="2786"/>
    <lineage>
        <taxon>Eukaryota</taxon>
        <taxon>Rhodophyta</taxon>
        <taxon>Bangiophyceae</taxon>
        <taxon>Bangiales</taxon>
        <taxon>Bangiaceae</taxon>
        <taxon>Porphyra</taxon>
    </lineage>
</organism>
<feature type="chain" id="PRO_5010867069" description="TNFR-Cys domain-containing protein" evidence="1">
    <location>
        <begin position="30"/>
        <end position="462"/>
    </location>
</feature>
<name>A0A1X6P9P5_PORUM</name>
<protein>
    <recommendedName>
        <fullName evidence="4">TNFR-Cys domain-containing protein</fullName>
    </recommendedName>
</protein>
<evidence type="ECO:0000256" key="1">
    <source>
        <dbReference type="SAM" id="SignalP"/>
    </source>
</evidence>
<dbReference type="Proteomes" id="UP000218209">
    <property type="component" value="Unassembled WGS sequence"/>
</dbReference>
<evidence type="ECO:0008006" key="4">
    <source>
        <dbReference type="Google" id="ProtNLM"/>
    </source>
</evidence>
<dbReference type="EMBL" id="KV918837">
    <property type="protein sequence ID" value="OSX77490.1"/>
    <property type="molecule type" value="Genomic_DNA"/>
</dbReference>